<dbReference type="CDD" id="cd02440">
    <property type="entry name" value="AdoMet_MTases"/>
    <property type="match status" value="1"/>
</dbReference>
<sequence length="379" mass="40130">MADAAVSVPVSGPECDRQNASRLTRLLAAPSFQKWAARFPLTRRFVRSEGAAMFDLVAGFCHSQVLYALVALDIPKALLAHELSLSVLAQQGRMPPERMAVLLSAAMALGLLKQRKSGLYALTTRGAALAGVPGLAGMIMHHDVLYRDLSDPVAFFRGEVDTELAAFWPYVFGAGAATDPANAARYSQLMADSQRLVADDTLAAVDFRGVARLMDVGGGSGAFLAAVGAAYPGLGMTLFDLPAVVPAAQDRFAAAGMADRVQIVPGSFRDQPLPRGADMISLVRVLYDHSDDTVVDLLAAAHAALPPGGRIVISEPMTGGAVPHRAGDAYFALYCMAMRTGRARSADRIATLLQLAGFSNLRLPRPARPFITSVVEGVR</sequence>
<organism evidence="6 7">
    <name type="scientific">Yoonia vestfoldensis</name>
    <dbReference type="NCBI Taxonomy" id="245188"/>
    <lineage>
        <taxon>Bacteria</taxon>
        <taxon>Pseudomonadati</taxon>
        <taxon>Pseudomonadota</taxon>
        <taxon>Alphaproteobacteria</taxon>
        <taxon>Rhodobacterales</taxon>
        <taxon>Paracoccaceae</taxon>
        <taxon>Yoonia</taxon>
    </lineage>
</organism>
<dbReference type="InterPro" id="IPR012967">
    <property type="entry name" value="COMT_dimerisation"/>
</dbReference>
<dbReference type="Gene3D" id="3.40.50.150">
    <property type="entry name" value="Vaccinia Virus protein VP39"/>
    <property type="match status" value="1"/>
</dbReference>
<dbReference type="InterPro" id="IPR036388">
    <property type="entry name" value="WH-like_DNA-bd_sf"/>
</dbReference>
<dbReference type="SUPFAM" id="SSF46785">
    <property type="entry name" value="Winged helix' DNA-binding domain"/>
    <property type="match status" value="1"/>
</dbReference>
<keyword evidence="2 6" id="KW-0808">Transferase</keyword>
<dbReference type="InterPro" id="IPR036390">
    <property type="entry name" value="WH_DNA-bd_sf"/>
</dbReference>
<dbReference type="GO" id="GO:0008171">
    <property type="term" value="F:O-methyltransferase activity"/>
    <property type="evidence" value="ECO:0007669"/>
    <property type="project" value="InterPro"/>
</dbReference>
<dbReference type="InterPro" id="IPR016461">
    <property type="entry name" value="COMT-like"/>
</dbReference>
<dbReference type="PIRSF" id="PIRSF005739">
    <property type="entry name" value="O-mtase"/>
    <property type="match status" value="1"/>
</dbReference>
<dbReference type="OrthoDB" id="7418600at2"/>
<dbReference type="KEGG" id="lvs:LOKVESSMR4R_03677"/>
<dbReference type="GO" id="GO:0032259">
    <property type="term" value="P:methylation"/>
    <property type="evidence" value="ECO:0007669"/>
    <property type="project" value="UniProtKB-KW"/>
</dbReference>
<dbReference type="InterPro" id="IPR029063">
    <property type="entry name" value="SAM-dependent_MTases_sf"/>
</dbReference>
<dbReference type="Pfam" id="PF08100">
    <property type="entry name" value="Dimerisation"/>
    <property type="match status" value="1"/>
</dbReference>
<protein>
    <submittedName>
        <fullName evidence="6">Demethylspheroidene O-methyltransferase</fullName>
        <ecNumber evidence="6">2.1.1.210</ecNumber>
    </submittedName>
</protein>
<dbReference type="EC" id="2.1.1.210" evidence="6"/>
<gene>
    <name evidence="6" type="primary">crtF</name>
    <name evidence="6" type="ORF">LOKVESSMR4R_03677</name>
</gene>
<reference evidence="6 7" key="1">
    <citation type="submission" date="2017-05" db="EMBL/GenBank/DDBJ databases">
        <title>Genome Sequence of Loktanella vestfoldensis Strain SMR4r Isolated from a Culture of the Diatom Skeletonema marinoi.</title>
        <authorList>
            <person name="Topel M."/>
            <person name="Pinder M.I.M."/>
            <person name="Johansson O.N."/>
            <person name="Kourtchenko O."/>
            <person name="Godhe A."/>
            <person name="Clarke A.K."/>
        </authorList>
    </citation>
    <scope>NUCLEOTIDE SEQUENCE [LARGE SCALE GENOMIC DNA]</scope>
    <source>
        <strain evidence="6 7">SMR4r</strain>
    </source>
</reference>
<dbReference type="GO" id="GO:0043803">
    <property type="term" value="F:hydroxyneurosporene-O-methyltransferase activity"/>
    <property type="evidence" value="ECO:0007669"/>
    <property type="project" value="UniProtKB-EC"/>
</dbReference>
<proteinExistence type="predicted"/>
<evidence type="ECO:0000313" key="7">
    <source>
        <dbReference type="Proteomes" id="UP000195273"/>
    </source>
</evidence>
<evidence type="ECO:0000256" key="3">
    <source>
        <dbReference type="ARBA" id="ARBA00022691"/>
    </source>
</evidence>
<evidence type="ECO:0000256" key="1">
    <source>
        <dbReference type="ARBA" id="ARBA00022603"/>
    </source>
</evidence>
<dbReference type="AlphaFoldDB" id="A0A1Y0EH30"/>
<evidence type="ECO:0000259" key="4">
    <source>
        <dbReference type="Pfam" id="PF00891"/>
    </source>
</evidence>
<accession>A0A1Y0EH30</accession>
<evidence type="ECO:0000313" key="6">
    <source>
        <dbReference type="EMBL" id="ARU02943.1"/>
    </source>
</evidence>
<dbReference type="GO" id="GO:0046983">
    <property type="term" value="F:protein dimerization activity"/>
    <property type="evidence" value="ECO:0007669"/>
    <property type="project" value="InterPro"/>
</dbReference>
<dbReference type="Gene3D" id="1.10.287.1350">
    <property type="match status" value="1"/>
</dbReference>
<feature type="domain" description="O-methyltransferase C-terminal" evidence="4">
    <location>
        <begin position="146"/>
        <end position="359"/>
    </location>
</feature>
<keyword evidence="7" id="KW-1185">Reference proteome</keyword>
<dbReference type="RefSeq" id="WP_087211767.1">
    <property type="nucleotide sequence ID" value="NZ_CP021431.1"/>
</dbReference>
<dbReference type="Proteomes" id="UP000195273">
    <property type="component" value="Chromosome"/>
</dbReference>
<evidence type="ECO:0000259" key="5">
    <source>
        <dbReference type="Pfam" id="PF08100"/>
    </source>
</evidence>
<keyword evidence="3" id="KW-0949">S-adenosyl-L-methionine</keyword>
<dbReference type="STRING" id="1122181.GCA_000382265_01142"/>
<feature type="domain" description="O-methyltransferase dimerisation" evidence="5">
    <location>
        <begin position="55"/>
        <end position="129"/>
    </location>
</feature>
<dbReference type="Pfam" id="PF00891">
    <property type="entry name" value="Methyltransf_2"/>
    <property type="match status" value="1"/>
</dbReference>
<dbReference type="PANTHER" id="PTHR43712:SF2">
    <property type="entry name" value="O-METHYLTRANSFERASE CICE"/>
    <property type="match status" value="1"/>
</dbReference>
<dbReference type="PROSITE" id="PS51683">
    <property type="entry name" value="SAM_OMT_II"/>
    <property type="match status" value="1"/>
</dbReference>
<name>A0A1Y0EH30_9RHOB</name>
<dbReference type="EMBL" id="CP021431">
    <property type="protein sequence ID" value="ARU02943.1"/>
    <property type="molecule type" value="Genomic_DNA"/>
</dbReference>
<dbReference type="PANTHER" id="PTHR43712">
    <property type="entry name" value="PUTATIVE (AFU_ORTHOLOGUE AFUA_4G14580)-RELATED"/>
    <property type="match status" value="1"/>
</dbReference>
<dbReference type="InterPro" id="IPR001077">
    <property type="entry name" value="COMT_C"/>
</dbReference>
<evidence type="ECO:0000256" key="2">
    <source>
        <dbReference type="ARBA" id="ARBA00022679"/>
    </source>
</evidence>
<dbReference type="Gene3D" id="1.10.10.10">
    <property type="entry name" value="Winged helix-like DNA-binding domain superfamily/Winged helix DNA-binding domain"/>
    <property type="match status" value="1"/>
</dbReference>
<dbReference type="SUPFAM" id="SSF53335">
    <property type="entry name" value="S-adenosyl-L-methionine-dependent methyltransferases"/>
    <property type="match status" value="1"/>
</dbReference>
<keyword evidence="1 6" id="KW-0489">Methyltransferase</keyword>